<protein>
    <submittedName>
        <fullName evidence="1">Uncharacterized protein</fullName>
    </submittedName>
</protein>
<evidence type="ECO:0000313" key="2">
    <source>
        <dbReference type="Proteomes" id="UP001237780"/>
    </source>
</evidence>
<dbReference type="Proteomes" id="UP001237780">
    <property type="component" value="Unassembled WGS sequence"/>
</dbReference>
<comment type="caution">
    <text evidence="1">The sequence shown here is derived from an EMBL/GenBank/DDBJ whole genome shotgun (WGS) entry which is preliminary data.</text>
</comment>
<sequence>MSFVHSSYAFLQGCKSDRERTYPHHLVVRLLLPFAHHQVFPSGGFAGNGTFKTYRPGTCPAFFSFTHIYPIGLIWPNLDIWPSPIATQKKGHLGPFSILITMCLAKISAEALYPLACFFEVCIGGCIGNAEIWTKAEGRAVHCCHSFSGQQFADEVFVILNDFA</sequence>
<name>A0ABU0S7R1_9HYPH</name>
<accession>A0ABU0S7R1</accession>
<evidence type="ECO:0000313" key="1">
    <source>
        <dbReference type="EMBL" id="MDQ0996546.1"/>
    </source>
</evidence>
<gene>
    <name evidence="1" type="ORF">QFZ34_001728</name>
</gene>
<reference evidence="1 2" key="1">
    <citation type="submission" date="2023-07" db="EMBL/GenBank/DDBJ databases">
        <title>Comparative genomics of wheat-associated soil bacteria to identify genetic determinants of phenazine resistance.</title>
        <authorList>
            <person name="Mouncey N."/>
        </authorList>
    </citation>
    <scope>NUCLEOTIDE SEQUENCE [LARGE SCALE GENOMIC DNA]</scope>
    <source>
        <strain evidence="1 2">W4I11</strain>
    </source>
</reference>
<keyword evidence="2" id="KW-1185">Reference proteome</keyword>
<organism evidence="1 2">
    <name type="scientific">Phyllobacterium ifriqiyense</name>
    <dbReference type="NCBI Taxonomy" id="314238"/>
    <lineage>
        <taxon>Bacteria</taxon>
        <taxon>Pseudomonadati</taxon>
        <taxon>Pseudomonadota</taxon>
        <taxon>Alphaproteobacteria</taxon>
        <taxon>Hyphomicrobiales</taxon>
        <taxon>Phyllobacteriaceae</taxon>
        <taxon>Phyllobacterium</taxon>
    </lineage>
</organism>
<proteinExistence type="predicted"/>
<dbReference type="EMBL" id="JAUSZT010000003">
    <property type="protein sequence ID" value="MDQ0996546.1"/>
    <property type="molecule type" value="Genomic_DNA"/>
</dbReference>